<keyword evidence="6 10" id="KW-0472">Membrane</keyword>
<evidence type="ECO:0000256" key="5">
    <source>
        <dbReference type="ARBA" id="ARBA00023040"/>
    </source>
</evidence>
<dbReference type="Pfam" id="PF00001">
    <property type="entry name" value="7tm_1"/>
    <property type="match status" value="1"/>
</dbReference>
<dbReference type="GO" id="GO:0005886">
    <property type="term" value="C:plasma membrane"/>
    <property type="evidence" value="ECO:0007669"/>
    <property type="project" value="UniProtKB-SubCell"/>
</dbReference>
<comment type="caution">
    <text evidence="12">The sequence shown here is derived from an EMBL/GenBank/DDBJ whole genome shotgun (WGS) entry which is preliminary data.</text>
</comment>
<keyword evidence="13" id="KW-1185">Reference proteome</keyword>
<evidence type="ECO:0000256" key="1">
    <source>
        <dbReference type="ARBA" id="ARBA00004651"/>
    </source>
</evidence>
<sequence>MSDTYPQYRWAALGFLPIWTILANAVVLCCFYRERSLRQNLSNFIIASMALADVLLGIFVLPFAVYMKVTLTSCDFLNAYDRSFVLIKFFRIADKINKTFCIPRWPPLRTIPDLHFFIS</sequence>
<evidence type="ECO:0000313" key="12">
    <source>
        <dbReference type="EMBL" id="KAL3313660.1"/>
    </source>
</evidence>
<dbReference type="EMBL" id="JBJKFK010001233">
    <property type="protein sequence ID" value="KAL3313660.1"/>
    <property type="molecule type" value="Genomic_DNA"/>
</dbReference>
<dbReference type="Proteomes" id="UP001626550">
    <property type="component" value="Unassembled WGS sequence"/>
</dbReference>
<keyword evidence="3 10" id="KW-0812">Transmembrane</keyword>
<keyword evidence="5" id="KW-0297">G-protein coupled receptor</keyword>
<evidence type="ECO:0000256" key="3">
    <source>
        <dbReference type="ARBA" id="ARBA00022692"/>
    </source>
</evidence>
<accession>A0ABD2Q2D1</accession>
<evidence type="ECO:0000313" key="13">
    <source>
        <dbReference type="Proteomes" id="UP001626550"/>
    </source>
</evidence>
<protein>
    <submittedName>
        <fullName evidence="12">Adrenoceptor alpha</fullName>
    </submittedName>
</protein>
<evidence type="ECO:0000256" key="9">
    <source>
        <dbReference type="ARBA" id="ARBA00023224"/>
    </source>
</evidence>
<evidence type="ECO:0000259" key="11">
    <source>
        <dbReference type="PROSITE" id="PS50262"/>
    </source>
</evidence>
<dbReference type="InterPro" id="IPR000276">
    <property type="entry name" value="GPCR_Rhodpsn"/>
</dbReference>
<dbReference type="PROSITE" id="PS50262">
    <property type="entry name" value="G_PROTEIN_RECEP_F1_2"/>
    <property type="match status" value="1"/>
</dbReference>
<dbReference type="Gene3D" id="1.20.1070.10">
    <property type="entry name" value="Rhodopsin 7-helix transmembrane proteins"/>
    <property type="match status" value="1"/>
</dbReference>
<evidence type="ECO:0000256" key="10">
    <source>
        <dbReference type="SAM" id="Phobius"/>
    </source>
</evidence>
<comment type="subcellular location">
    <subcellularLocation>
        <location evidence="1">Cell membrane</location>
        <topology evidence="1">Multi-pass membrane protein</topology>
    </subcellularLocation>
</comment>
<keyword evidence="4 10" id="KW-1133">Transmembrane helix</keyword>
<feature type="transmembrane region" description="Helical" evidence="10">
    <location>
        <begin position="12"/>
        <end position="32"/>
    </location>
</feature>
<dbReference type="PANTHER" id="PTHR24248">
    <property type="entry name" value="ADRENERGIC RECEPTOR-RELATED G-PROTEIN COUPLED RECEPTOR"/>
    <property type="match status" value="1"/>
</dbReference>
<evidence type="ECO:0000256" key="6">
    <source>
        <dbReference type="ARBA" id="ARBA00023136"/>
    </source>
</evidence>
<reference evidence="12 13" key="1">
    <citation type="submission" date="2024-11" db="EMBL/GenBank/DDBJ databases">
        <title>Adaptive evolution of stress response genes in parasites aligns with host niche diversity.</title>
        <authorList>
            <person name="Hahn C."/>
            <person name="Resl P."/>
        </authorList>
    </citation>
    <scope>NUCLEOTIDE SEQUENCE [LARGE SCALE GENOMIC DNA]</scope>
    <source>
        <strain evidence="12">EGGRZ-B1_66</strain>
        <tissue evidence="12">Body</tissue>
    </source>
</reference>
<name>A0ABD2Q2D1_9PLAT</name>
<keyword evidence="9" id="KW-0807">Transducer</keyword>
<proteinExistence type="predicted"/>
<dbReference type="AlphaFoldDB" id="A0ABD2Q2D1"/>
<evidence type="ECO:0000256" key="2">
    <source>
        <dbReference type="ARBA" id="ARBA00022475"/>
    </source>
</evidence>
<dbReference type="GO" id="GO:0004930">
    <property type="term" value="F:G protein-coupled receptor activity"/>
    <property type="evidence" value="ECO:0007669"/>
    <property type="project" value="UniProtKB-KW"/>
</dbReference>
<evidence type="ECO:0000256" key="7">
    <source>
        <dbReference type="ARBA" id="ARBA00023157"/>
    </source>
</evidence>
<dbReference type="InterPro" id="IPR017452">
    <property type="entry name" value="GPCR_Rhodpsn_7TM"/>
</dbReference>
<feature type="transmembrane region" description="Helical" evidence="10">
    <location>
        <begin position="44"/>
        <end position="67"/>
    </location>
</feature>
<feature type="domain" description="G-protein coupled receptors family 1 profile" evidence="11">
    <location>
        <begin position="23"/>
        <end position="66"/>
    </location>
</feature>
<dbReference type="SUPFAM" id="SSF81321">
    <property type="entry name" value="Family A G protein-coupled receptor-like"/>
    <property type="match status" value="1"/>
</dbReference>
<dbReference type="PANTHER" id="PTHR24248:SF125">
    <property type="entry name" value="DOPAMINE D2-LIKE RECEPTOR"/>
    <property type="match status" value="1"/>
</dbReference>
<gene>
    <name evidence="12" type="primary">GPRDOP2_2</name>
    <name evidence="12" type="ORF">Ciccas_007737</name>
</gene>
<keyword evidence="2" id="KW-1003">Cell membrane</keyword>
<keyword evidence="7" id="KW-1015">Disulfide bond</keyword>
<keyword evidence="8" id="KW-0675">Receptor</keyword>
<organism evidence="12 13">
    <name type="scientific">Cichlidogyrus casuarinus</name>
    <dbReference type="NCBI Taxonomy" id="1844966"/>
    <lineage>
        <taxon>Eukaryota</taxon>
        <taxon>Metazoa</taxon>
        <taxon>Spiralia</taxon>
        <taxon>Lophotrochozoa</taxon>
        <taxon>Platyhelminthes</taxon>
        <taxon>Monogenea</taxon>
        <taxon>Monopisthocotylea</taxon>
        <taxon>Dactylogyridea</taxon>
        <taxon>Ancyrocephalidae</taxon>
        <taxon>Cichlidogyrus</taxon>
    </lineage>
</organism>
<evidence type="ECO:0000256" key="8">
    <source>
        <dbReference type="ARBA" id="ARBA00023170"/>
    </source>
</evidence>
<evidence type="ECO:0000256" key="4">
    <source>
        <dbReference type="ARBA" id="ARBA00022989"/>
    </source>
</evidence>